<evidence type="ECO:0000256" key="1">
    <source>
        <dbReference type="ARBA" id="ARBA00003236"/>
    </source>
</evidence>
<evidence type="ECO:0000256" key="4">
    <source>
        <dbReference type="ARBA" id="ARBA00022723"/>
    </source>
</evidence>
<dbReference type="GO" id="GO:0046872">
    <property type="term" value="F:metal ion binding"/>
    <property type="evidence" value="ECO:0007669"/>
    <property type="project" value="UniProtKB-KW"/>
</dbReference>
<dbReference type="OrthoDB" id="5291101at2"/>
<gene>
    <name evidence="8" type="ORF">KIN_31550</name>
</gene>
<dbReference type="InterPro" id="IPR002509">
    <property type="entry name" value="NODB_dom"/>
</dbReference>
<dbReference type="SUPFAM" id="SSF88713">
    <property type="entry name" value="Glycoside hydrolase/deacetylase"/>
    <property type="match status" value="1"/>
</dbReference>
<evidence type="ECO:0000256" key="3">
    <source>
        <dbReference type="ARBA" id="ARBA00020071"/>
    </source>
</evidence>
<dbReference type="InterPro" id="IPR050248">
    <property type="entry name" value="Polysacc_deacetylase_ArnD"/>
</dbReference>
<evidence type="ECO:0000313" key="8">
    <source>
        <dbReference type="EMBL" id="GFE66081.1"/>
    </source>
</evidence>
<dbReference type="PROSITE" id="PS51677">
    <property type="entry name" value="NODB"/>
    <property type="match status" value="1"/>
</dbReference>
<keyword evidence="5" id="KW-0378">Hydrolase</keyword>
<reference evidence="8 9" key="1">
    <citation type="submission" date="2019-12" db="EMBL/GenBank/DDBJ databases">
        <title>Litoreibacter badius sp. nov., a novel bacteriochlorophyll a-containing bacterium in the genus Litoreibacter.</title>
        <authorList>
            <person name="Kanamuro M."/>
            <person name="Takabe Y."/>
            <person name="Mori K."/>
            <person name="Takaichi S."/>
            <person name="Hanada S."/>
        </authorList>
    </citation>
    <scope>NUCLEOTIDE SEQUENCE [LARGE SCALE GENOMIC DNA]</scope>
    <source>
        <strain evidence="8 9">K6</strain>
    </source>
</reference>
<dbReference type="GO" id="GO:0016020">
    <property type="term" value="C:membrane"/>
    <property type="evidence" value="ECO:0007669"/>
    <property type="project" value="TreeGrafter"/>
</dbReference>
<dbReference type="GO" id="GO:0016810">
    <property type="term" value="F:hydrolase activity, acting on carbon-nitrogen (but not peptide) bonds"/>
    <property type="evidence" value="ECO:0007669"/>
    <property type="project" value="InterPro"/>
</dbReference>
<dbReference type="PANTHER" id="PTHR10587:SF133">
    <property type="entry name" value="CHITIN DEACETYLASE 1-RELATED"/>
    <property type="match status" value="1"/>
</dbReference>
<evidence type="ECO:0000256" key="2">
    <source>
        <dbReference type="ARBA" id="ARBA00010973"/>
    </source>
</evidence>
<keyword evidence="9" id="KW-1185">Reference proteome</keyword>
<dbReference type="Gene3D" id="3.20.20.370">
    <property type="entry name" value="Glycoside hydrolase/deacetylase"/>
    <property type="match status" value="1"/>
</dbReference>
<dbReference type="InterPro" id="IPR011330">
    <property type="entry name" value="Glyco_hydro/deAcase_b/a-brl"/>
</dbReference>
<evidence type="ECO:0000256" key="5">
    <source>
        <dbReference type="ARBA" id="ARBA00022801"/>
    </source>
</evidence>
<sequence>MLTGSLSLNLQQKILAAAAGFLFAVIFFSDEAEAQSLIEWRKEIALTFDDAPRGDGPLMSGSARTQTLINALEAARVEGALFFVTTKHLDEAPAGKARLNAYLAAGHHIANHSHNHPWLRSSTPEDYLADVDTAAGKLDAFEGVLPYFRYPYLDEGDTRQKRLAVRDGLKARNLANGYVTIDNHDWYLQALVGEAIAAKHPMNIDVLRETYVEVLMDAVTFYNSIAQEILGRSPRHVLLLNENDLAALFVDDLVAALRADGWSIIPAPDAYEDDIASMIPDTEFNGQGRVAALAHLSGKSPADLVAPVSGEEYLRALFAERGLIPPG</sequence>
<name>A0A6N6JIA7_9RHOB</name>
<dbReference type="AlphaFoldDB" id="A0A6N6JIA7"/>
<dbReference type="GO" id="GO:0005975">
    <property type="term" value="P:carbohydrate metabolic process"/>
    <property type="evidence" value="ECO:0007669"/>
    <property type="project" value="InterPro"/>
</dbReference>
<feature type="domain" description="NodB homology" evidence="7">
    <location>
        <begin position="42"/>
        <end position="265"/>
    </location>
</feature>
<comment type="similarity">
    <text evidence="2">Belongs to the polysaccharide deacetylase family.</text>
</comment>
<evidence type="ECO:0000313" key="9">
    <source>
        <dbReference type="Proteomes" id="UP000436822"/>
    </source>
</evidence>
<evidence type="ECO:0000256" key="6">
    <source>
        <dbReference type="ARBA" id="ARBA00032976"/>
    </source>
</evidence>
<dbReference type="Pfam" id="PF01522">
    <property type="entry name" value="Polysacc_deac_1"/>
    <property type="match status" value="1"/>
</dbReference>
<comment type="function">
    <text evidence="1">Is involved in generating a small heat-stable compound (Nod), an acylated oligomer of N-acetylglucosamine, that stimulates mitosis in various plant protoplasts.</text>
</comment>
<evidence type="ECO:0000259" key="7">
    <source>
        <dbReference type="PROSITE" id="PS51677"/>
    </source>
</evidence>
<dbReference type="RefSeq" id="WP_159808754.1">
    <property type="nucleotide sequence ID" value="NZ_BLJE01000003.1"/>
</dbReference>
<organism evidence="8 9">
    <name type="scientific">Litoreibacter roseus</name>
    <dbReference type="NCBI Taxonomy" id="2601869"/>
    <lineage>
        <taxon>Bacteria</taxon>
        <taxon>Pseudomonadati</taxon>
        <taxon>Pseudomonadota</taxon>
        <taxon>Alphaproteobacteria</taxon>
        <taxon>Rhodobacterales</taxon>
        <taxon>Roseobacteraceae</taxon>
        <taxon>Litoreibacter</taxon>
    </lineage>
</organism>
<dbReference type="PANTHER" id="PTHR10587">
    <property type="entry name" value="GLYCOSYL TRANSFERASE-RELATED"/>
    <property type="match status" value="1"/>
</dbReference>
<dbReference type="Proteomes" id="UP000436822">
    <property type="component" value="Unassembled WGS sequence"/>
</dbReference>
<protein>
    <recommendedName>
        <fullName evidence="3">Chitooligosaccharide deacetylase</fullName>
    </recommendedName>
    <alternativeName>
        <fullName evidence="6">Nodulation protein B</fullName>
    </alternativeName>
</protein>
<comment type="caution">
    <text evidence="8">The sequence shown here is derived from an EMBL/GenBank/DDBJ whole genome shotgun (WGS) entry which is preliminary data.</text>
</comment>
<proteinExistence type="inferred from homology"/>
<accession>A0A6N6JIA7</accession>
<dbReference type="EMBL" id="BLJE01000003">
    <property type="protein sequence ID" value="GFE66081.1"/>
    <property type="molecule type" value="Genomic_DNA"/>
</dbReference>
<keyword evidence="4" id="KW-0479">Metal-binding</keyword>